<dbReference type="Proteomes" id="UP000029264">
    <property type="component" value="Unassembled WGS sequence"/>
</dbReference>
<dbReference type="Pfam" id="PF11197">
    <property type="entry name" value="DUF2835"/>
    <property type="match status" value="1"/>
</dbReference>
<sequence>MRQFIFRLNVSFDTFKPYYQGVVENVQVTDINGVVIRINGRHFRQFLTAEGIHGNFRLTIEDNGHFKSLEKL</sequence>
<dbReference type="eggNOG" id="ENOG5033BZN">
    <property type="taxonomic scope" value="Bacteria"/>
</dbReference>
<comment type="caution">
    <text evidence="1">The sequence shown here is derived from an EMBL/GenBank/DDBJ whole genome shotgun (WGS) entry which is preliminary data.</text>
</comment>
<keyword evidence="2" id="KW-1185">Reference proteome</keyword>
<reference evidence="1 2" key="1">
    <citation type="submission" date="2014-06" db="EMBL/GenBank/DDBJ databases">
        <title>Shewanella sp. YQH10.</title>
        <authorList>
            <person name="Liu Y."/>
            <person name="Zeng R."/>
        </authorList>
    </citation>
    <scope>NUCLEOTIDE SEQUENCE [LARGE SCALE GENOMIC DNA]</scope>
    <source>
        <strain evidence="1 2">YQH10</strain>
    </source>
</reference>
<accession>A0A094LTR7</accession>
<gene>
    <name evidence="1" type="ORF">HR45_04020</name>
</gene>
<dbReference type="STRING" id="1515746.HR45_04020"/>
<dbReference type="AlphaFoldDB" id="A0A094LTR7"/>
<evidence type="ECO:0008006" key="3">
    <source>
        <dbReference type="Google" id="ProtNLM"/>
    </source>
</evidence>
<proteinExistence type="predicted"/>
<protein>
    <recommendedName>
        <fullName evidence="3">DUF2835 domain-containing protein</fullName>
    </recommendedName>
</protein>
<name>A0A094LTR7_9GAMM</name>
<dbReference type="OrthoDB" id="5600793at2"/>
<evidence type="ECO:0000313" key="2">
    <source>
        <dbReference type="Proteomes" id="UP000029264"/>
    </source>
</evidence>
<dbReference type="EMBL" id="JPEO01000002">
    <property type="protein sequence ID" value="KFZ38598.1"/>
    <property type="molecule type" value="Genomic_DNA"/>
</dbReference>
<dbReference type="InterPro" id="IPR021363">
    <property type="entry name" value="DUF2835"/>
</dbReference>
<evidence type="ECO:0000313" key="1">
    <source>
        <dbReference type="EMBL" id="KFZ38598.1"/>
    </source>
</evidence>
<organism evidence="1 2">
    <name type="scientific">Shewanella mangrovi</name>
    <dbReference type="NCBI Taxonomy" id="1515746"/>
    <lineage>
        <taxon>Bacteria</taxon>
        <taxon>Pseudomonadati</taxon>
        <taxon>Pseudomonadota</taxon>
        <taxon>Gammaproteobacteria</taxon>
        <taxon>Alteromonadales</taxon>
        <taxon>Shewanellaceae</taxon>
        <taxon>Shewanella</taxon>
    </lineage>
</organism>
<dbReference type="RefSeq" id="WP_037439900.1">
    <property type="nucleotide sequence ID" value="NZ_JPEO01000002.1"/>
</dbReference>